<keyword evidence="1" id="KW-0472">Membrane</keyword>
<comment type="caution">
    <text evidence="2">The sequence shown here is derived from an EMBL/GenBank/DDBJ whole genome shotgun (WGS) entry which is preliminary data.</text>
</comment>
<protein>
    <submittedName>
        <fullName evidence="2">Stage II sporulation protein M</fullName>
    </submittedName>
</protein>
<proteinExistence type="predicted"/>
<evidence type="ECO:0000313" key="3">
    <source>
        <dbReference type="Proteomes" id="UP000322025"/>
    </source>
</evidence>
<gene>
    <name evidence="2" type="ORF">FNY66_11960</name>
</gene>
<dbReference type="OrthoDB" id="1905143at2"/>
<reference evidence="2" key="1">
    <citation type="submission" date="2019-07" db="EMBL/GenBank/DDBJ databases">
        <authorList>
            <person name="Wongkuna S."/>
            <person name="Scaria J."/>
        </authorList>
    </citation>
    <scope>NUCLEOTIDE SEQUENCE [LARGE SCALE GENOMIC DNA]</scope>
    <source>
        <strain evidence="2">SW178</strain>
    </source>
</reference>
<keyword evidence="1" id="KW-0812">Transmembrane</keyword>
<evidence type="ECO:0000313" key="2">
    <source>
        <dbReference type="EMBL" id="KAA8500698.1"/>
    </source>
</evidence>
<dbReference type="RefSeq" id="WP_150311296.1">
    <property type="nucleotide sequence ID" value="NZ_VMSO01000018.1"/>
</dbReference>
<feature type="transmembrane region" description="Helical" evidence="1">
    <location>
        <begin position="84"/>
        <end position="105"/>
    </location>
</feature>
<accession>A0A5M9HVF3</accession>
<feature type="transmembrane region" description="Helical" evidence="1">
    <location>
        <begin position="111"/>
        <end position="138"/>
    </location>
</feature>
<feature type="transmembrane region" description="Helical" evidence="1">
    <location>
        <begin position="150"/>
        <end position="176"/>
    </location>
</feature>
<feature type="transmembrane region" description="Helical" evidence="1">
    <location>
        <begin position="12"/>
        <end position="29"/>
    </location>
</feature>
<dbReference type="Proteomes" id="UP000322025">
    <property type="component" value="Unassembled WGS sequence"/>
</dbReference>
<dbReference type="AlphaFoldDB" id="A0A5M9HVF3"/>
<keyword evidence="3" id="KW-1185">Reference proteome</keyword>
<sequence>MRLFHSRKQFLAFFMPGFLLGIIYVNFIARKYMAEPGIFSEFFLNQFVNVQIDVSEYLWYLLRLRVVPFIALAALSFTRIRRAAAVLFLVWAGVSGGILISAAAADLGIKGCLLCVTALFPQFMFYIPAFIVMLWYCYTAPQNHWNRQKTIFVTLTMSLGLITELYINPVIVKVFLSTL</sequence>
<evidence type="ECO:0000256" key="1">
    <source>
        <dbReference type="SAM" id="Phobius"/>
    </source>
</evidence>
<organism evidence="2 3">
    <name type="scientific">Mediterraneibacter catenae</name>
    <dbReference type="NCBI Taxonomy" id="2594882"/>
    <lineage>
        <taxon>Bacteria</taxon>
        <taxon>Bacillati</taxon>
        <taxon>Bacillota</taxon>
        <taxon>Clostridia</taxon>
        <taxon>Lachnospirales</taxon>
        <taxon>Lachnospiraceae</taxon>
        <taxon>Mediterraneibacter</taxon>
    </lineage>
</organism>
<name>A0A5M9HVF3_9FIRM</name>
<dbReference type="EMBL" id="VMSO01000018">
    <property type="protein sequence ID" value="KAA8500698.1"/>
    <property type="molecule type" value="Genomic_DNA"/>
</dbReference>
<keyword evidence="1" id="KW-1133">Transmembrane helix</keyword>